<organism evidence="11 12">
    <name type="scientific">Lingula anatina</name>
    <name type="common">Brachiopod</name>
    <name type="synonym">Lingula unguis</name>
    <dbReference type="NCBI Taxonomy" id="7574"/>
    <lineage>
        <taxon>Eukaryota</taxon>
        <taxon>Metazoa</taxon>
        <taxon>Spiralia</taxon>
        <taxon>Lophotrochozoa</taxon>
        <taxon>Brachiopoda</taxon>
        <taxon>Linguliformea</taxon>
        <taxon>Lingulata</taxon>
        <taxon>Lingulida</taxon>
        <taxon>Linguloidea</taxon>
        <taxon>Lingulidae</taxon>
        <taxon>Lingula</taxon>
    </lineage>
</organism>
<gene>
    <name evidence="12" type="primary">LOC106165300</name>
</gene>
<sequence>MASKELYNVFSENFLTCHICLEEYKDPRVLPCYHTFCLECIADHAAKNGVQNKFSCPVCRNEAPVPPGGLETLVKNFCLRKITDFIKDQKAPEGRLCEYCKHKEATLLCQGCPKTNQLCATCRELHDSIPALTGHHFIALSQVDFSVNSASMREQLRRVLDKAQFCDKHDGELLTFYCKEDDTVACRDCILETHSKHDFEKLGDLVRDQREQIREKLKCLPTEKLSRFEKAEKVTVQTEERLEENQSKVLRLVDSQKLAMAKEINENSKILERELEDNYQEIEKNVREQTTTYLTNVKQHFERYRKKMQSNYSEMKRFVDGRSNELSTEVKAFTSTQVKALMAEKDKQEMNKISIQSIRDFAQQLTDTGSDIEVMTHSKKLQTRIQELHTVEPAVDTKITNITFTPGKTEMDLVLQFPKIPEPLPLTIKTVSIKAKTYSGPLDAYFGSLKKERVHLRQLMEAKWVGTPERVTCFKVKDWPWDVQWTDDRCVLVVRGITVSVFSSTGQCNREISIEGRARRITTVSNDRFVVTCEDKCCRLYSTLGQVIRCFGQGDMSDPWGVTVDRTEGKVYVCDSDTRCICVYSMESFQLVNKIGIPMCSDGSQRCAYHHGINAIIVSDYSAHCVYAVTPQGDVLFQYGTRCQSGNEDGQLDYPRGVCVDNIGHIFIADSRNDRVIVLGSDGKFLRYVLTRNNGLRSPLSVDVSSNGELVVGTDGCEISTYKYAD</sequence>
<evidence type="ECO:0000313" key="12">
    <source>
        <dbReference type="RefSeq" id="XP_023931083.1"/>
    </source>
</evidence>
<keyword evidence="8" id="KW-0175">Coiled coil</keyword>
<dbReference type="InterPro" id="IPR047153">
    <property type="entry name" value="TRIM45/56/19-like"/>
</dbReference>
<dbReference type="AlphaFoldDB" id="A0A2R2MLI6"/>
<dbReference type="PROSITE" id="PS50089">
    <property type="entry name" value="ZF_RING_2"/>
    <property type="match status" value="1"/>
</dbReference>
<keyword evidence="11" id="KW-1185">Reference proteome</keyword>
<keyword evidence="3" id="KW-0677">Repeat</keyword>
<dbReference type="PANTHER" id="PTHR25462:SF296">
    <property type="entry name" value="MEIOTIC P26, ISOFORM F"/>
    <property type="match status" value="1"/>
</dbReference>
<evidence type="ECO:0000256" key="4">
    <source>
        <dbReference type="ARBA" id="ARBA00022771"/>
    </source>
</evidence>
<dbReference type="Gene3D" id="3.30.160.60">
    <property type="entry name" value="Classic Zinc Finger"/>
    <property type="match status" value="1"/>
</dbReference>
<evidence type="ECO:0000256" key="2">
    <source>
        <dbReference type="ARBA" id="ARBA00022723"/>
    </source>
</evidence>
<dbReference type="InParanoid" id="A0A2R2MLI6"/>
<dbReference type="PANTHER" id="PTHR25462">
    <property type="entry name" value="BONUS, ISOFORM C-RELATED"/>
    <property type="match status" value="1"/>
</dbReference>
<dbReference type="InterPro" id="IPR001841">
    <property type="entry name" value="Znf_RING"/>
</dbReference>
<dbReference type="InterPro" id="IPR000315">
    <property type="entry name" value="Znf_B-box"/>
</dbReference>
<dbReference type="SUPFAM" id="SSF57850">
    <property type="entry name" value="RING/U-box"/>
    <property type="match status" value="1"/>
</dbReference>
<proteinExistence type="predicted"/>
<keyword evidence="5" id="KW-0862">Zinc</keyword>
<dbReference type="OrthoDB" id="111250at2759"/>
<feature type="repeat" description="NHL" evidence="7">
    <location>
        <begin position="545"/>
        <end position="587"/>
    </location>
</feature>
<dbReference type="Pfam" id="PF00643">
    <property type="entry name" value="zf-B_box"/>
    <property type="match status" value="1"/>
</dbReference>
<dbReference type="PROSITE" id="PS50119">
    <property type="entry name" value="ZF_BBOX"/>
    <property type="match status" value="1"/>
</dbReference>
<feature type="coiled-coil region" evidence="8">
    <location>
        <begin position="261"/>
        <end position="292"/>
    </location>
</feature>
<dbReference type="SUPFAM" id="SSF101898">
    <property type="entry name" value="NHL repeat"/>
    <property type="match status" value="1"/>
</dbReference>
<dbReference type="SMART" id="SM00184">
    <property type="entry name" value="RING"/>
    <property type="match status" value="1"/>
</dbReference>
<dbReference type="SUPFAM" id="SSF57845">
    <property type="entry name" value="B-box zinc-binding domain"/>
    <property type="match status" value="1"/>
</dbReference>
<name>A0A2R2MLI6_LINAN</name>
<dbReference type="Gene3D" id="2.120.10.30">
    <property type="entry name" value="TolB, C-terminal domain"/>
    <property type="match status" value="1"/>
</dbReference>
<dbReference type="InterPro" id="IPR013083">
    <property type="entry name" value="Znf_RING/FYVE/PHD"/>
</dbReference>
<evidence type="ECO:0000259" key="10">
    <source>
        <dbReference type="PROSITE" id="PS50119"/>
    </source>
</evidence>
<dbReference type="RefSeq" id="XP_023931083.1">
    <property type="nucleotide sequence ID" value="XM_024075315.1"/>
</dbReference>
<evidence type="ECO:0000256" key="7">
    <source>
        <dbReference type="PROSITE-ProRule" id="PRU00504"/>
    </source>
</evidence>
<evidence type="ECO:0000313" key="11">
    <source>
        <dbReference type="Proteomes" id="UP000085678"/>
    </source>
</evidence>
<dbReference type="PROSITE" id="PS51125">
    <property type="entry name" value="NHL"/>
    <property type="match status" value="2"/>
</dbReference>
<accession>A0A2R2MLI6</accession>
<protein>
    <submittedName>
        <fullName evidence="12">Tripartite motif-containing protein 2-like</fullName>
    </submittedName>
</protein>
<dbReference type="PROSITE" id="PS00518">
    <property type="entry name" value="ZF_RING_1"/>
    <property type="match status" value="1"/>
</dbReference>
<dbReference type="InterPro" id="IPR027370">
    <property type="entry name" value="Znf-RING_euk"/>
</dbReference>
<feature type="repeat" description="NHL" evidence="7">
    <location>
        <begin position="644"/>
        <end position="682"/>
    </location>
</feature>
<evidence type="ECO:0000256" key="8">
    <source>
        <dbReference type="SAM" id="Coils"/>
    </source>
</evidence>
<evidence type="ECO:0000256" key="6">
    <source>
        <dbReference type="PROSITE-ProRule" id="PRU00024"/>
    </source>
</evidence>
<dbReference type="Gene3D" id="3.30.40.10">
    <property type="entry name" value="Zinc/RING finger domain, C3HC4 (zinc finger)"/>
    <property type="match status" value="1"/>
</dbReference>
<reference evidence="12" key="1">
    <citation type="submission" date="2025-08" db="UniProtKB">
        <authorList>
            <consortium name="RefSeq"/>
        </authorList>
    </citation>
    <scope>IDENTIFICATION</scope>
    <source>
        <tissue evidence="12">Gonads</tissue>
    </source>
</reference>
<feature type="domain" description="B box-type" evidence="10">
    <location>
        <begin position="161"/>
        <end position="202"/>
    </location>
</feature>
<dbReference type="InterPro" id="IPR011042">
    <property type="entry name" value="6-blade_b-propeller_TolB-like"/>
</dbReference>
<dbReference type="Pfam" id="PF13445">
    <property type="entry name" value="zf-RING_UBOX"/>
    <property type="match status" value="1"/>
</dbReference>
<keyword evidence="2" id="KW-0479">Metal-binding</keyword>
<keyword evidence="4 6" id="KW-0863">Zinc-finger</keyword>
<dbReference type="InterPro" id="IPR017907">
    <property type="entry name" value="Znf_RING_CS"/>
</dbReference>
<evidence type="ECO:0000256" key="1">
    <source>
        <dbReference type="ARBA" id="ARBA00022553"/>
    </source>
</evidence>
<feature type="domain" description="RING-type" evidence="9">
    <location>
        <begin position="17"/>
        <end position="60"/>
    </location>
</feature>
<dbReference type="Pfam" id="PF01436">
    <property type="entry name" value="NHL"/>
    <property type="match status" value="2"/>
</dbReference>
<keyword evidence="1" id="KW-0597">Phosphoprotein</keyword>
<dbReference type="KEGG" id="lak:106165300"/>
<dbReference type="SMART" id="SM00336">
    <property type="entry name" value="BBOX"/>
    <property type="match status" value="2"/>
</dbReference>
<evidence type="ECO:0000259" key="9">
    <source>
        <dbReference type="PROSITE" id="PS50089"/>
    </source>
</evidence>
<dbReference type="GeneID" id="106165300"/>
<dbReference type="GO" id="GO:0008270">
    <property type="term" value="F:zinc ion binding"/>
    <property type="evidence" value="ECO:0007669"/>
    <property type="project" value="UniProtKB-KW"/>
</dbReference>
<dbReference type="Proteomes" id="UP000085678">
    <property type="component" value="Unplaced"/>
</dbReference>
<evidence type="ECO:0000256" key="3">
    <source>
        <dbReference type="ARBA" id="ARBA00022737"/>
    </source>
</evidence>
<dbReference type="InterPro" id="IPR001258">
    <property type="entry name" value="NHL_repeat"/>
</dbReference>
<evidence type="ECO:0000256" key="5">
    <source>
        <dbReference type="ARBA" id="ARBA00022833"/>
    </source>
</evidence>
<dbReference type="STRING" id="7574.A0A2R2MLI6"/>